<gene>
    <name evidence="3" type="ORF">SAMN04515673_11375</name>
</gene>
<dbReference type="AlphaFoldDB" id="A0A1I6EKN5"/>
<name>A0A1I6EKN5_9RHOB</name>
<dbReference type="OrthoDB" id="9804721at2"/>
<dbReference type="EMBL" id="FOYI01000013">
    <property type="protein sequence ID" value="SFR18245.1"/>
    <property type="molecule type" value="Genomic_DNA"/>
</dbReference>
<dbReference type="Proteomes" id="UP000199302">
    <property type="component" value="Unassembled WGS sequence"/>
</dbReference>
<evidence type="ECO:0000256" key="1">
    <source>
        <dbReference type="ARBA" id="ARBA00008791"/>
    </source>
</evidence>
<proteinExistence type="inferred from homology"/>
<evidence type="ECO:0000313" key="4">
    <source>
        <dbReference type="Proteomes" id="UP000199302"/>
    </source>
</evidence>
<dbReference type="PANTHER" id="PTHR46268">
    <property type="entry name" value="STRESS RESPONSE PROTEIN NHAX"/>
    <property type="match status" value="1"/>
</dbReference>
<feature type="domain" description="UspA" evidence="2">
    <location>
        <begin position="208"/>
        <end position="287"/>
    </location>
</feature>
<keyword evidence="4" id="KW-1185">Reference proteome</keyword>
<sequence>MAGSKLHSIMLPVRGDGRGDNVLAHAAVLAKKFGAHVNVVHCHPKADDMMPFGVVVPAILRKQIETAMAANTGVTEDQMREELRTLADGLGLTVSDLPQPGVPTAGFISYEGKQVDAVSHFGRLADLICVPKPCPEQNLGQNTLKAALFSSGRPVLLCPDQDTPPADFGRHVAVGWNGSLEASRAVRFSAPIFDAAEAITIIVSGEIPHAATGEELQTYFAHRGKTATVKKIDVNGSVGEALLDTCDTIGADMLVMGAYHESYERETVFGGNSHAVVQQTTIPVVMAH</sequence>
<dbReference type="SUPFAM" id="SSF52402">
    <property type="entry name" value="Adenine nucleotide alpha hydrolases-like"/>
    <property type="match status" value="2"/>
</dbReference>
<dbReference type="CDD" id="cd00293">
    <property type="entry name" value="USP-like"/>
    <property type="match status" value="1"/>
</dbReference>
<dbReference type="STRING" id="871652.SAMN04515673_11375"/>
<organism evidence="3 4">
    <name type="scientific">Poseidonocella sedimentorum</name>
    <dbReference type="NCBI Taxonomy" id="871652"/>
    <lineage>
        <taxon>Bacteria</taxon>
        <taxon>Pseudomonadati</taxon>
        <taxon>Pseudomonadota</taxon>
        <taxon>Alphaproteobacteria</taxon>
        <taxon>Rhodobacterales</taxon>
        <taxon>Roseobacteraceae</taxon>
        <taxon>Poseidonocella</taxon>
    </lineage>
</organism>
<dbReference type="InterPro" id="IPR006016">
    <property type="entry name" value="UspA"/>
</dbReference>
<comment type="similarity">
    <text evidence="1">Belongs to the universal stress protein A family.</text>
</comment>
<protein>
    <submittedName>
        <fullName evidence="3">Nucleotide-binding universal stress protein, UspA family</fullName>
    </submittedName>
</protein>
<evidence type="ECO:0000259" key="2">
    <source>
        <dbReference type="Pfam" id="PF00582"/>
    </source>
</evidence>
<dbReference type="RefSeq" id="WP_092082199.1">
    <property type="nucleotide sequence ID" value="NZ_FOYI01000013.1"/>
</dbReference>
<reference evidence="3 4" key="1">
    <citation type="submission" date="2016-10" db="EMBL/GenBank/DDBJ databases">
        <authorList>
            <person name="de Groot N.N."/>
        </authorList>
    </citation>
    <scope>NUCLEOTIDE SEQUENCE [LARGE SCALE GENOMIC DNA]</scope>
    <source>
        <strain evidence="4">KMM 9023,NRIC 0796,JCM 17311,KCTC 23692</strain>
    </source>
</reference>
<dbReference type="Gene3D" id="3.40.50.12370">
    <property type="match status" value="1"/>
</dbReference>
<dbReference type="PANTHER" id="PTHR46268:SF15">
    <property type="entry name" value="UNIVERSAL STRESS PROTEIN HP_0031"/>
    <property type="match status" value="1"/>
</dbReference>
<evidence type="ECO:0000313" key="3">
    <source>
        <dbReference type="EMBL" id="SFR18245.1"/>
    </source>
</evidence>
<accession>A0A1I6EKN5</accession>
<dbReference type="Pfam" id="PF00582">
    <property type="entry name" value="Usp"/>
    <property type="match status" value="1"/>
</dbReference>